<feature type="compositionally biased region" description="Low complexity" evidence="1">
    <location>
        <begin position="35"/>
        <end position="51"/>
    </location>
</feature>
<dbReference type="PROSITE" id="PS51257">
    <property type="entry name" value="PROKAR_LIPOPROTEIN"/>
    <property type="match status" value="1"/>
</dbReference>
<accession>A0A243RSH5</accession>
<dbReference type="Proteomes" id="UP000194761">
    <property type="component" value="Unassembled WGS sequence"/>
</dbReference>
<evidence type="ECO:0008006" key="5">
    <source>
        <dbReference type="Google" id="ProtNLM"/>
    </source>
</evidence>
<evidence type="ECO:0000256" key="1">
    <source>
        <dbReference type="SAM" id="MobiDB-lite"/>
    </source>
</evidence>
<dbReference type="RefSeq" id="WP_086570066.1">
    <property type="nucleotide sequence ID" value="NZ_NGFP01000027.1"/>
</dbReference>
<keyword evidence="4" id="KW-1185">Reference proteome</keyword>
<gene>
    <name evidence="3" type="ORF">CA984_08640</name>
</gene>
<protein>
    <recommendedName>
        <fullName evidence="5">Septum formation-related domain-containing protein</fullName>
    </recommendedName>
</protein>
<organism evidence="3 4">
    <name type="scientific">Streptosporangium minutum</name>
    <dbReference type="NCBI Taxonomy" id="569862"/>
    <lineage>
        <taxon>Bacteria</taxon>
        <taxon>Bacillati</taxon>
        <taxon>Actinomycetota</taxon>
        <taxon>Actinomycetes</taxon>
        <taxon>Streptosporangiales</taxon>
        <taxon>Streptosporangiaceae</taxon>
        <taxon>Streptosporangium</taxon>
    </lineage>
</organism>
<reference evidence="3 4" key="1">
    <citation type="submission" date="2017-05" db="EMBL/GenBank/DDBJ databases">
        <title>Biotechnological potential of actinobacteria isolated from South African environments.</title>
        <authorList>
            <person name="Le Roes-Hill M."/>
            <person name="Prins A."/>
            <person name="Durrell K.A."/>
        </authorList>
    </citation>
    <scope>NUCLEOTIDE SEQUENCE [LARGE SCALE GENOMIC DNA]</scope>
    <source>
        <strain evidence="3">M26</strain>
    </source>
</reference>
<name>A0A243RSH5_9ACTN</name>
<evidence type="ECO:0000313" key="3">
    <source>
        <dbReference type="EMBL" id="OUC98000.1"/>
    </source>
</evidence>
<keyword evidence="2" id="KW-0732">Signal</keyword>
<dbReference type="AlphaFoldDB" id="A0A243RSH5"/>
<feature type="chain" id="PRO_5038595926" description="Septum formation-related domain-containing protein" evidence="2">
    <location>
        <begin position="27"/>
        <end position="383"/>
    </location>
</feature>
<comment type="caution">
    <text evidence="3">The sequence shown here is derived from an EMBL/GenBank/DDBJ whole genome shotgun (WGS) entry which is preliminary data.</text>
</comment>
<evidence type="ECO:0000256" key="2">
    <source>
        <dbReference type="SAM" id="SignalP"/>
    </source>
</evidence>
<feature type="region of interest" description="Disordered" evidence="1">
    <location>
        <begin position="32"/>
        <end position="65"/>
    </location>
</feature>
<feature type="signal peptide" evidence="2">
    <location>
        <begin position="1"/>
        <end position="26"/>
    </location>
</feature>
<feature type="compositionally biased region" description="Polar residues" evidence="1">
    <location>
        <begin position="52"/>
        <end position="65"/>
    </location>
</feature>
<proteinExistence type="predicted"/>
<dbReference type="EMBL" id="NGFP01000027">
    <property type="protein sequence ID" value="OUC98000.1"/>
    <property type="molecule type" value="Genomic_DNA"/>
</dbReference>
<sequence length="383" mass="39750">MWEINGRRGKALRGAGLALLLAAVLAGCGDGDGRSAGPAGSASRAPEGSASPTTEGSASATPTVSRTGLLYRDREISLSDIQAIKNGCPSDIYVEFADSGPRVLGSDESNPRLNDYGDQTEEGRPPILAWSPPCSSANGRFDFDDVAVAKAAADAGDLDEAGCRDAARAAVGSGTDIDRYGTQALAVGDRFCEDFAAEGRVVLLRVVKVSGSPVAELTLSATLWAGPAKAEGPPAQPGDKVYENQPFTVADDVAKTQDCGIGGVGIGSDMPRVRYRHTLSGGGGDVEYFPSCLSGSPKVRFGGYVARVEGGADPDITACQDAAARGERDDLDVPVSELRTGDRFCMFDSFEKYVALLKVTAVTAEAPVSATFSVTRWEAPEPS</sequence>
<evidence type="ECO:0000313" key="4">
    <source>
        <dbReference type="Proteomes" id="UP000194761"/>
    </source>
</evidence>